<name>A0A9W3B0J4_BIOGL</name>
<feature type="transmembrane region" description="Helical" evidence="5">
    <location>
        <begin position="50"/>
        <end position="70"/>
    </location>
</feature>
<dbReference type="SUPFAM" id="SSF81321">
    <property type="entry name" value="Family A G protein-coupled receptor-like"/>
    <property type="match status" value="1"/>
</dbReference>
<feature type="transmembrane region" description="Helical" evidence="5">
    <location>
        <begin position="289"/>
        <end position="312"/>
    </location>
</feature>
<dbReference type="PRINTS" id="PR00237">
    <property type="entry name" value="GPCRRHODOPSN"/>
</dbReference>
<dbReference type="PROSITE" id="PS50262">
    <property type="entry name" value="G_PROTEIN_RECEP_F1_2"/>
    <property type="match status" value="1"/>
</dbReference>
<dbReference type="InterPro" id="IPR052954">
    <property type="entry name" value="GPCR-Ligand_Int"/>
</dbReference>
<dbReference type="RefSeq" id="XP_055892993.1">
    <property type="nucleotide sequence ID" value="XM_056037018.1"/>
</dbReference>
<dbReference type="Proteomes" id="UP001165740">
    <property type="component" value="Chromosome 7"/>
</dbReference>
<dbReference type="Gene3D" id="1.20.1070.10">
    <property type="entry name" value="Rhodopsin 7-helix transmembrane proteins"/>
    <property type="match status" value="1"/>
</dbReference>
<dbReference type="InterPro" id="IPR000276">
    <property type="entry name" value="GPCR_Rhodpsn"/>
</dbReference>
<organism evidence="7 8">
    <name type="scientific">Biomphalaria glabrata</name>
    <name type="common">Bloodfluke planorb</name>
    <name type="synonym">Freshwater snail</name>
    <dbReference type="NCBI Taxonomy" id="6526"/>
    <lineage>
        <taxon>Eukaryota</taxon>
        <taxon>Metazoa</taxon>
        <taxon>Spiralia</taxon>
        <taxon>Lophotrochozoa</taxon>
        <taxon>Mollusca</taxon>
        <taxon>Gastropoda</taxon>
        <taxon>Heterobranchia</taxon>
        <taxon>Euthyneura</taxon>
        <taxon>Panpulmonata</taxon>
        <taxon>Hygrophila</taxon>
        <taxon>Lymnaeoidea</taxon>
        <taxon>Planorbidae</taxon>
        <taxon>Biomphalaria</taxon>
    </lineage>
</organism>
<feature type="transmembrane region" description="Helical" evidence="5">
    <location>
        <begin position="165"/>
        <end position="187"/>
    </location>
</feature>
<dbReference type="Pfam" id="PF00001">
    <property type="entry name" value="7tm_1"/>
    <property type="match status" value="1"/>
</dbReference>
<dbReference type="GeneID" id="129927490"/>
<feature type="domain" description="G-protein coupled receptors family 1 profile" evidence="6">
    <location>
        <begin position="61"/>
        <end position="347"/>
    </location>
</feature>
<dbReference type="GO" id="GO:0016020">
    <property type="term" value="C:membrane"/>
    <property type="evidence" value="ECO:0007669"/>
    <property type="project" value="UniProtKB-SubCell"/>
</dbReference>
<feature type="transmembrane region" description="Helical" evidence="5">
    <location>
        <begin position="324"/>
        <end position="350"/>
    </location>
</feature>
<evidence type="ECO:0000256" key="1">
    <source>
        <dbReference type="ARBA" id="ARBA00004370"/>
    </source>
</evidence>
<comment type="subcellular location">
    <subcellularLocation>
        <location evidence="1">Membrane</location>
    </subcellularLocation>
</comment>
<proteinExistence type="predicted"/>
<keyword evidence="4 5" id="KW-0472">Membrane</keyword>
<gene>
    <name evidence="8" type="primary">LOC129927490</name>
</gene>
<dbReference type="OrthoDB" id="10011262at2759"/>
<feature type="transmembrane region" description="Helical" evidence="5">
    <location>
        <begin position="233"/>
        <end position="259"/>
    </location>
</feature>
<dbReference type="OMA" id="DFFFYCL"/>
<keyword evidence="2 5" id="KW-0812">Transmembrane</keyword>
<evidence type="ECO:0000313" key="8">
    <source>
        <dbReference type="RefSeq" id="XP_055892993.1"/>
    </source>
</evidence>
<protein>
    <submittedName>
        <fullName evidence="8">FMRFamide receptor-like</fullName>
    </submittedName>
</protein>
<evidence type="ECO:0000256" key="3">
    <source>
        <dbReference type="ARBA" id="ARBA00022989"/>
    </source>
</evidence>
<evidence type="ECO:0000256" key="5">
    <source>
        <dbReference type="SAM" id="Phobius"/>
    </source>
</evidence>
<reference evidence="8" key="1">
    <citation type="submission" date="2025-08" db="UniProtKB">
        <authorList>
            <consortium name="RefSeq"/>
        </authorList>
    </citation>
    <scope>IDENTIFICATION</scope>
</reference>
<evidence type="ECO:0000313" key="7">
    <source>
        <dbReference type="Proteomes" id="UP001165740"/>
    </source>
</evidence>
<dbReference type="CDD" id="cd14978">
    <property type="entry name" value="7tmA_FMRFamide_R-like"/>
    <property type="match status" value="1"/>
</dbReference>
<evidence type="ECO:0000256" key="4">
    <source>
        <dbReference type="ARBA" id="ARBA00023136"/>
    </source>
</evidence>
<accession>A0A9W3B0J4</accession>
<keyword evidence="3 5" id="KW-1133">Transmembrane helix</keyword>
<dbReference type="PANTHER" id="PTHR46641:SF2">
    <property type="entry name" value="FMRFAMIDE RECEPTOR"/>
    <property type="match status" value="1"/>
</dbReference>
<dbReference type="GO" id="GO:0004930">
    <property type="term" value="F:G protein-coupled receptor activity"/>
    <property type="evidence" value="ECO:0007669"/>
    <property type="project" value="InterPro"/>
</dbReference>
<feature type="transmembrane region" description="Helical" evidence="5">
    <location>
        <begin position="133"/>
        <end position="153"/>
    </location>
</feature>
<keyword evidence="7" id="KW-1185">Reference proteome</keyword>
<dbReference type="InterPro" id="IPR017452">
    <property type="entry name" value="GPCR_Rhodpsn_7TM"/>
</dbReference>
<evidence type="ECO:0000256" key="2">
    <source>
        <dbReference type="ARBA" id="ARBA00022692"/>
    </source>
</evidence>
<evidence type="ECO:0000259" key="6">
    <source>
        <dbReference type="PROSITE" id="PS50262"/>
    </source>
</evidence>
<feature type="transmembrane region" description="Helical" evidence="5">
    <location>
        <begin position="82"/>
        <end position="102"/>
    </location>
</feature>
<dbReference type="PANTHER" id="PTHR46641">
    <property type="entry name" value="FMRFAMIDE RECEPTOR-RELATED"/>
    <property type="match status" value="1"/>
</dbReference>
<dbReference type="AlphaFoldDB" id="A0A9W3B0J4"/>
<sequence>MSSLTILELSIKNLNDTDVTRATMTSESPVEYLDVSCLKHHNDVNMAFTVIRTTLAVFGVAANMVTAVVLTNRRLWSPTSMLLLSLVVYDAIFLLASIPPSVKGMFITNDLRGYSTLMGVSYPIRYMAQMGSIYTTVTVTVERFLIVLVPLQARVFCTFGNTRKILFAVLVFCIVFNIPRCFFNQLWDASDQMSNFTRNCRNESFPWIHSNSTDVGDTESDYYYYLYFRVYELYISGVLFYLLPYALIPILNIQLLLAIKRRRVETRMLSVRHEHQQNFTRATDLEDGVTLIVLGITACFFVCCLIPAIYNMSQIVELPDDHPFFSFLLVASDTMLCINASTDFFFYCLWGRKFRNIFLRLFCPKRYFNRSRTMTSLNHSYYRNNRTISETTYHSV</sequence>